<protein>
    <submittedName>
        <fullName evidence="3">Cupin domain-containing protein</fullName>
    </submittedName>
</protein>
<comment type="caution">
    <text evidence="3">The sequence shown here is derived from an EMBL/GenBank/DDBJ whole genome shotgun (WGS) entry which is preliminary data.</text>
</comment>
<dbReference type="Pfam" id="PF07883">
    <property type="entry name" value="Cupin_2"/>
    <property type="match status" value="1"/>
</dbReference>
<dbReference type="PANTHER" id="PTHR37694">
    <property type="entry name" value="SLR8022 PROTEIN"/>
    <property type="match status" value="1"/>
</dbReference>
<dbReference type="InterPro" id="IPR014710">
    <property type="entry name" value="RmlC-like_jellyroll"/>
</dbReference>
<keyword evidence="4" id="KW-1185">Reference proteome</keyword>
<feature type="domain" description="Cupin type-2" evidence="2">
    <location>
        <begin position="35"/>
        <end position="98"/>
    </location>
</feature>
<gene>
    <name evidence="3" type="ORF">ACFR9S_08400</name>
</gene>
<organism evidence="3 4">
    <name type="scientific">Halolamina salina</name>
    <dbReference type="NCBI Taxonomy" id="1220023"/>
    <lineage>
        <taxon>Archaea</taxon>
        <taxon>Methanobacteriati</taxon>
        <taxon>Methanobacteriota</taxon>
        <taxon>Stenosarchaea group</taxon>
        <taxon>Halobacteria</taxon>
        <taxon>Halobacteriales</taxon>
        <taxon>Haloferacaceae</taxon>
    </lineage>
</organism>
<evidence type="ECO:0000259" key="2">
    <source>
        <dbReference type="Pfam" id="PF07883"/>
    </source>
</evidence>
<name>A0ABD6B6Q9_9EURY</name>
<reference evidence="3 4" key="1">
    <citation type="journal article" date="2019" name="Int. J. Syst. Evol. Microbiol.">
        <title>The Global Catalogue of Microorganisms (GCM) 10K type strain sequencing project: providing services to taxonomists for standard genome sequencing and annotation.</title>
        <authorList>
            <consortium name="The Broad Institute Genomics Platform"/>
            <consortium name="The Broad Institute Genome Sequencing Center for Infectious Disease"/>
            <person name="Wu L."/>
            <person name="Ma J."/>
        </authorList>
    </citation>
    <scope>NUCLEOTIDE SEQUENCE [LARGE SCALE GENOMIC DNA]</scope>
    <source>
        <strain evidence="3 4">CGMCC 1.12285</strain>
    </source>
</reference>
<accession>A0ABD6B6Q9</accession>
<dbReference type="RefSeq" id="WP_379732764.1">
    <property type="nucleotide sequence ID" value="NZ_JBHSWZ010000432.1"/>
</dbReference>
<dbReference type="SUPFAM" id="SSF51182">
    <property type="entry name" value="RmlC-like cupins"/>
    <property type="match status" value="1"/>
</dbReference>
<dbReference type="Proteomes" id="UP001597111">
    <property type="component" value="Unassembled WGS sequence"/>
</dbReference>
<proteinExistence type="predicted"/>
<dbReference type="PANTHER" id="PTHR37694:SF1">
    <property type="entry name" value="SLR8022 PROTEIN"/>
    <property type="match status" value="1"/>
</dbReference>
<dbReference type="AlphaFoldDB" id="A0ABD6B6Q9"/>
<dbReference type="EMBL" id="JBHUDH010000086">
    <property type="protein sequence ID" value="MFD1526320.1"/>
    <property type="molecule type" value="Genomic_DNA"/>
</dbReference>
<feature type="region of interest" description="Disordered" evidence="1">
    <location>
        <begin position="99"/>
        <end position="122"/>
    </location>
</feature>
<dbReference type="Gene3D" id="2.60.120.10">
    <property type="entry name" value="Jelly Rolls"/>
    <property type="match status" value="1"/>
</dbReference>
<dbReference type="InterPro" id="IPR011051">
    <property type="entry name" value="RmlC_Cupin_sf"/>
</dbReference>
<evidence type="ECO:0000256" key="1">
    <source>
        <dbReference type="SAM" id="MobiDB-lite"/>
    </source>
</evidence>
<dbReference type="InterPro" id="IPR013096">
    <property type="entry name" value="Cupin_2"/>
</dbReference>
<feature type="compositionally biased region" description="Basic and acidic residues" evidence="1">
    <location>
        <begin position="105"/>
        <end position="116"/>
    </location>
</feature>
<evidence type="ECO:0000313" key="4">
    <source>
        <dbReference type="Proteomes" id="UP001597111"/>
    </source>
</evidence>
<evidence type="ECO:0000313" key="3">
    <source>
        <dbReference type="EMBL" id="MFD1526320.1"/>
    </source>
</evidence>
<sequence>MPATSVDAERTYSDGRFTAREVSRTTHSKTVCGYFEPGQFIPVHAPDSDVTVVVQSGSGVVRDGERSHEVEPGSVVTVPAGEDRGVKAGDERLEAVLVTAPPPSDAEHDPVRRGIQNDEFEP</sequence>